<dbReference type="RefSeq" id="WP_012955416.1">
    <property type="nucleotide sequence ID" value="NC_013790.1"/>
</dbReference>
<dbReference type="AlphaFoldDB" id="D3E1Q4"/>
<keyword evidence="1" id="KW-0472">Membrane</keyword>
<evidence type="ECO:0008006" key="4">
    <source>
        <dbReference type="Google" id="ProtNLM"/>
    </source>
</evidence>
<dbReference type="OrthoDB" id="78394at2157"/>
<feature type="transmembrane region" description="Helical" evidence="1">
    <location>
        <begin position="54"/>
        <end position="73"/>
    </location>
</feature>
<reference evidence="2 3" key="1">
    <citation type="journal article" date="2010" name="PLoS ONE">
        <title>The genome sequence of the rumen methanogen Methanobrevibacter ruminantium reveals new possibilities for controlling ruminant methane emissions.</title>
        <authorList>
            <person name="Leahy S.C."/>
            <person name="Kelly W.J."/>
            <person name="Altermann E."/>
            <person name="Ronimus R.S."/>
            <person name="Yeoman C.J."/>
            <person name="Pacheco D.M."/>
            <person name="Li D."/>
            <person name="Kong Z."/>
            <person name="McTavish S."/>
            <person name="Sang C."/>
            <person name="Lambie S.C."/>
            <person name="Janssen P.H."/>
            <person name="Dey D."/>
            <person name="Attwood G.T."/>
        </authorList>
    </citation>
    <scope>NUCLEOTIDE SEQUENCE [LARGE SCALE GENOMIC DNA]</scope>
    <source>
        <strain evidence="3">ATCC 35063 / DSM 1093 / JCM 13430 / OCM 146 / M1</strain>
    </source>
</reference>
<dbReference type="HOGENOM" id="CLU_887437_0_0_2"/>
<sequence length="313" mass="36010">MISKETFDKDKANFKGTYRPLLKEIDNPTLLQIDELHGIAGALSGKNQNIHNNILLLLASIGTIITIIFFIYFEWDISAFIIPCVLLMFILIGIHLVSNKLNYHDKYLEYRVLAESLRLQFFLSYAGAQEKVIDILPWFIEHGVPLVKEVLGTLDFTELPQKREIRDNWIIHQKKYHEGALQKSKKKMRTQKIVTYASITVTIATYIIALIFEYLIPASTFNLNGDIIHLGIKLAMAGMSAFTLFLGSYYGKMSLSEKIDDHERMVELYGIIEDRIRTEGETDEILSYAAREFLIENSTWYAYQSKNKPDLVV</sequence>
<dbReference type="EMBL" id="CP001719">
    <property type="protein sequence ID" value="ADC46465.1"/>
    <property type="molecule type" value="Genomic_DNA"/>
</dbReference>
<protein>
    <recommendedName>
        <fullName evidence="4">DUF4231 domain-containing protein</fullName>
    </recommendedName>
</protein>
<keyword evidence="1" id="KW-1133">Transmembrane helix</keyword>
<feature type="transmembrane region" description="Helical" evidence="1">
    <location>
        <begin position="227"/>
        <end position="250"/>
    </location>
</feature>
<feature type="transmembrane region" description="Helical" evidence="1">
    <location>
        <begin position="79"/>
        <end position="97"/>
    </location>
</feature>
<accession>D3E1Q4</accession>
<evidence type="ECO:0000313" key="2">
    <source>
        <dbReference type="EMBL" id="ADC46465.1"/>
    </source>
</evidence>
<keyword evidence="3" id="KW-1185">Reference proteome</keyword>
<evidence type="ECO:0000313" key="3">
    <source>
        <dbReference type="Proteomes" id="UP000008680"/>
    </source>
</evidence>
<dbReference type="PATRIC" id="fig|634498.28.peg.618"/>
<dbReference type="KEGG" id="mru:mru_0614"/>
<dbReference type="Proteomes" id="UP000008680">
    <property type="component" value="Chromosome"/>
</dbReference>
<feature type="transmembrane region" description="Helical" evidence="1">
    <location>
        <begin position="193"/>
        <end position="215"/>
    </location>
</feature>
<dbReference type="GeneID" id="8770261"/>
<gene>
    <name evidence="2" type="ordered locus">mru_0614</name>
</gene>
<keyword evidence="1" id="KW-0812">Transmembrane</keyword>
<name>D3E1Q4_METRM</name>
<organism evidence="2 3">
    <name type="scientific">Methanobrevibacter ruminantium (strain ATCC 35063 / DSM 1093 / JCM 13430 / OCM 146 / M1)</name>
    <name type="common">Methanobacterium ruminantium</name>
    <dbReference type="NCBI Taxonomy" id="634498"/>
    <lineage>
        <taxon>Archaea</taxon>
        <taxon>Methanobacteriati</taxon>
        <taxon>Methanobacteriota</taxon>
        <taxon>Methanomada group</taxon>
        <taxon>Methanobacteria</taxon>
        <taxon>Methanobacteriales</taxon>
        <taxon>Methanobacteriaceae</taxon>
        <taxon>Methanobrevibacter</taxon>
    </lineage>
</organism>
<evidence type="ECO:0000256" key="1">
    <source>
        <dbReference type="SAM" id="Phobius"/>
    </source>
</evidence>
<proteinExistence type="predicted"/>